<dbReference type="SUPFAM" id="SSF54909">
    <property type="entry name" value="Dimeric alpha+beta barrel"/>
    <property type="match status" value="1"/>
</dbReference>
<reference evidence="2" key="1">
    <citation type="journal article" date="2020" name="Stud. Mycol.">
        <title>101 Dothideomycetes genomes: a test case for predicting lifestyles and emergence of pathogens.</title>
        <authorList>
            <person name="Haridas S."/>
            <person name="Albert R."/>
            <person name="Binder M."/>
            <person name="Bloem J."/>
            <person name="Labutti K."/>
            <person name="Salamov A."/>
            <person name="Andreopoulos B."/>
            <person name="Baker S."/>
            <person name="Barry K."/>
            <person name="Bills G."/>
            <person name="Bluhm B."/>
            <person name="Cannon C."/>
            <person name="Castanera R."/>
            <person name="Culley D."/>
            <person name="Daum C."/>
            <person name="Ezra D."/>
            <person name="Gonzalez J."/>
            <person name="Henrissat B."/>
            <person name="Kuo A."/>
            <person name="Liang C."/>
            <person name="Lipzen A."/>
            <person name="Lutzoni F."/>
            <person name="Magnuson J."/>
            <person name="Mondo S."/>
            <person name="Nolan M."/>
            <person name="Ohm R."/>
            <person name="Pangilinan J."/>
            <person name="Park H.-J."/>
            <person name="Ramirez L."/>
            <person name="Alfaro M."/>
            <person name="Sun H."/>
            <person name="Tritt A."/>
            <person name="Yoshinaga Y."/>
            <person name="Zwiers L.-H."/>
            <person name="Turgeon B."/>
            <person name="Goodwin S."/>
            <person name="Spatafora J."/>
            <person name="Crous P."/>
            <person name="Grigoriev I."/>
        </authorList>
    </citation>
    <scope>NUCLEOTIDE SEQUENCE</scope>
    <source>
        <strain evidence="2">HMLAC05119</strain>
    </source>
</reference>
<organism evidence="2 3">
    <name type="scientific">Ampelomyces quisqualis</name>
    <name type="common">Powdery mildew agent</name>
    <dbReference type="NCBI Taxonomy" id="50730"/>
    <lineage>
        <taxon>Eukaryota</taxon>
        <taxon>Fungi</taxon>
        <taxon>Dikarya</taxon>
        <taxon>Ascomycota</taxon>
        <taxon>Pezizomycotina</taxon>
        <taxon>Dothideomycetes</taxon>
        <taxon>Pleosporomycetidae</taxon>
        <taxon>Pleosporales</taxon>
        <taxon>Pleosporineae</taxon>
        <taxon>Phaeosphaeriaceae</taxon>
        <taxon>Ampelomyces</taxon>
    </lineage>
</organism>
<dbReference type="PANTHER" id="PTHR40260">
    <property type="entry name" value="BLR8190 PROTEIN"/>
    <property type="match status" value="1"/>
</dbReference>
<evidence type="ECO:0000256" key="1">
    <source>
        <dbReference type="ARBA" id="ARBA00005986"/>
    </source>
</evidence>
<dbReference type="PANTHER" id="PTHR40260:SF2">
    <property type="entry name" value="BLR8190 PROTEIN"/>
    <property type="match status" value="1"/>
</dbReference>
<evidence type="ECO:0000313" key="2">
    <source>
        <dbReference type="EMBL" id="KAF1912652.1"/>
    </source>
</evidence>
<dbReference type="Proteomes" id="UP000800096">
    <property type="component" value="Unassembled WGS sequence"/>
</dbReference>
<dbReference type="Gene3D" id="3.30.70.100">
    <property type="match status" value="1"/>
</dbReference>
<dbReference type="AlphaFoldDB" id="A0A6A5QBA4"/>
<sequence length="105" mass="11607">MAGGQVIVAYPRKEGYKFNKEYYLSTHMPLAAKHWKKHGMKSYTVTELSADGPYTYSVVIEFESAEGWGAAATDPNTKDVMEDVPNFSSEQPILISGGVISRETV</sequence>
<keyword evidence="3" id="KW-1185">Reference proteome</keyword>
<dbReference type="InterPro" id="IPR009799">
    <property type="entry name" value="EthD_dom"/>
</dbReference>
<evidence type="ECO:0000313" key="3">
    <source>
        <dbReference type="Proteomes" id="UP000800096"/>
    </source>
</evidence>
<dbReference type="NCBIfam" id="TIGR02118">
    <property type="entry name" value="EthD family reductase"/>
    <property type="match status" value="1"/>
</dbReference>
<proteinExistence type="inferred from homology"/>
<gene>
    <name evidence="2" type="ORF">BDU57DRAFT_505557</name>
</gene>
<dbReference type="OrthoDB" id="4892971at2759"/>
<accession>A0A6A5QBA4</accession>
<protein>
    <recommendedName>
        <fullName evidence="4">EthD domain-containing protein</fullName>
    </recommendedName>
</protein>
<dbReference type="EMBL" id="ML979140">
    <property type="protein sequence ID" value="KAF1912652.1"/>
    <property type="molecule type" value="Genomic_DNA"/>
</dbReference>
<dbReference type="GO" id="GO:0016491">
    <property type="term" value="F:oxidoreductase activity"/>
    <property type="evidence" value="ECO:0007669"/>
    <property type="project" value="InterPro"/>
</dbReference>
<comment type="similarity">
    <text evidence="1">Belongs to the tpcK family.</text>
</comment>
<evidence type="ECO:0008006" key="4">
    <source>
        <dbReference type="Google" id="ProtNLM"/>
    </source>
</evidence>
<name>A0A6A5QBA4_AMPQU</name>
<dbReference type="InterPro" id="IPR011008">
    <property type="entry name" value="Dimeric_a/b-barrel"/>
</dbReference>